<dbReference type="RefSeq" id="XP_066923365.1">
    <property type="nucleotide sequence ID" value="XM_067067264.1"/>
</dbReference>
<accession>A0A7M5TWZ7</accession>
<evidence type="ECO:0000256" key="2">
    <source>
        <dbReference type="SAM" id="Phobius"/>
    </source>
</evidence>
<dbReference type="InterPro" id="IPR000884">
    <property type="entry name" value="TSP1_rpt"/>
</dbReference>
<dbReference type="SUPFAM" id="SSF82895">
    <property type="entry name" value="TSP-1 type 1 repeat"/>
    <property type="match status" value="1"/>
</dbReference>
<dbReference type="OrthoDB" id="5821553at2759"/>
<dbReference type="GeneID" id="136810690"/>
<name>A0A7M5TWZ7_9CNID</name>
<feature type="region of interest" description="Disordered" evidence="1">
    <location>
        <begin position="282"/>
        <end position="330"/>
    </location>
</feature>
<keyword evidence="2" id="KW-0812">Transmembrane</keyword>
<evidence type="ECO:0000256" key="3">
    <source>
        <dbReference type="SAM" id="SignalP"/>
    </source>
</evidence>
<keyword evidence="3" id="KW-0732">Signal</keyword>
<organism evidence="4 5">
    <name type="scientific">Clytia hemisphaerica</name>
    <dbReference type="NCBI Taxonomy" id="252671"/>
    <lineage>
        <taxon>Eukaryota</taxon>
        <taxon>Metazoa</taxon>
        <taxon>Cnidaria</taxon>
        <taxon>Hydrozoa</taxon>
        <taxon>Hydroidolina</taxon>
        <taxon>Leptothecata</taxon>
        <taxon>Obeliida</taxon>
        <taxon>Clytiidae</taxon>
        <taxon>Clytia</taxon>
    </lineage>
</organism>
<dbReference type="AlphaFoldDB" id="A0A7M5TWZ7"/>
<feature type="signal peptide" evidence="3">
    <location>
        <begin position="1"/>
        <end position="20"/>
    </location>
</feature>
<feature type="compositionally biased region" description="Basic and acidic residues" evidence="1">
    <location>
        <begin position="227"/>
        <end position="246"/>
    </location>
</feature>
<feature type="region of interest" description="Disordered" evidence="1">
    <location>
        <begin position="220"/>
        <end position="248"/>
    </location>
</feature>
<dbReference type="EnsemblMetazoa" id="CLYHEMT003006.1">
    <property type="protein sequence ID" value="CLYHEMP003006.1"/>
    <property type="gene ID" value="CLYHEMG003006"/>
</dbReference>
<evidence type="ECO:0000313" key="5">
    <source>
        <dbReference type="Proteomes" id="UP000594262"/>
    </source>
</evidence>
<evidence type="ECO:0000256" key="1">
    <source>
        <dbReference type="SAM" id="MobiDB-lite"/>
    </source>
</evidence>
<feature type="transmembrane region" description="Helical" evidence="2">
    <location>
        <begin position="253"/>
        <end position="275"/>
    </location>
</feature>
<dbReference type="Gene3D" id="2.60.120.290">
    <property type="entry name" value="Spermadhesin, CUB domain"/>
    <property type="match status" value="1"/>
</dbReference>
<keyword evidence="5" id="KW-1185">Reference proteome</keyword>
<evidence type="ECO:0000313" key="4">
    <source>
        <dbReference type="EnsemblMetazoa" id="CLYHEMP003006.1"/>
    </source>
</evidence>
<feature type="chain" id="PRO_5029910092" description="CUB domain-containing protein" evidence="3">
    <location>
        <begin position="21"/>
        <end position="419"/>
    </location>
</feature>
<dbReference type="SUPFAM" id="SSF49854">
    <property type="entry name" value="Spermadhesin, CUB domain"/>
    <property type="match status" value="1"/>
</dbReference>
<dbReference type="InterPro" id="IPR035914">
    <property type="entry name" value="Sperma_CUB_dom_sf"/>
</dbReference>
<sequence length="419" mass="46415">MTNLLLILVTFISMTVSTQAAFYEWGSWSACNAGCSGERSRVCRKSTRGLSTNLCSPPEGLVIQRCNEDICGKEISTTGDTTRSIAEVTKTPPTTTEDPQSTKHCCGCKFSETHGQYRTYFTTHMMCTWNFEAKKDHLIIVTVEKLTNFNWKQGSVFVASPDKMIGQFRGKEGGNQYQNMQQKRFTSVGNRMNLTLFSSLQFQDVEVRFSYVTYRDPSKPTIITPKGSDEKPDKGSGEEGDGEKKSGGGGINIPLIASIVACVFIIIIASLFIFYRRTKSTNSQNTKSNSNEDEKAGFFGSGQNRRLTSPRRDRTPMQSKILMPDNNGGVQLVDKPEHTDGGYLSGGELFIPNQQPTYVTAFPPATAAYVAGQPYINWPPMPAFAGQPHVANMAMYPYKQSVEHINPTQMYYPKSGGET</sequence>
<dbReference type="Proteomes" id="UP000594262">
    <property type="component" value="Unplaced"/>
</dbReference>
<keyword evidence="2" id="KW-1133">Transmembrane helix</keyword>
<dbReference type="InterPro" id="IPR036383">
    <property type="entry name" value="TSP1_rpt_sf"/>
</dbReference>
<protein>
    <recommendedName>
        <fullName evidence="6">CUB domain-containing protein</fullName>
    </recommendedName>
</protein>
<dbReference type="PROSITE" id="PS50092">
    <property type="entry name" value="TSP1"/>
    <property type="match status" value="1"/>
</dbReference>
<keyword evidence="2" id="KW-0472">Membrane</keyword>
<evidence type="ECO:0008006" key="6">
    <source>
        <dbReference type="Google" id="ProtNLM"/>
    </source>
</evidence>
<proteinExistence type="predicted"/>
<reference evidence="4" key="1">
    <citation type="submission" date="2021-01" db="UniProtKB">
        <authorList>
            <consortium name="EnsemblMetazoa"/>
        </authorList>
    </citation>
    <scope>IDENTIFICATION</scope>
</reference>